<evidence type="ECO:0000313" key="2">
    <source>
        <dbReference type="Proteomes" id="UP000262371"/>
    </source>
</evidence>
<dbReference type="PANTHER" id="PTHR10362">
    <property type="entry name" value="HISTIDINE AMMONIA-LYASE"/>
    <property type="match status" value="1"/>
</dbReference>
<keyword evidence="2" id="KW-1185">Reference proteome</keyword>
<dbReference type="Proteomes" id="UP000262371">
    <property type="component" value="Unassembled WGS sequence"/>
</dbReference>
<dbReference type="Pfam" id="PF00221">
    <property type="entry name" value="Lyase_aromatic"/>
    <property type="match status" value="1"/>
</dbReference>
<reference evidence="1 2" key="1">
    <citation type="submission" date="2018-08" db="EMBL/GenBank/DDBJ databases">
        <title>Komagataeibacter sp. AV 382.</title>
        <authorList>
            <person name="Skraban J."/>
            <person name="Trcek J."/>
        </authorList>
    </citation>
    <scope>NUCLEOTIDE SEQUENCE [LARGE SCALE GENOMIC DNA]</scope>
    <source>
        <strain evidence="1 2">AV 382</strain>
    </source>
</reference>
<dbReference type="InterPro" id="IPR008948">
    <property type="entry name" value="L-Aspartase-like"/>
</dbReference>
<gene>
    <name evidence="1" type="ORF">DY926_13535</name>
</gene>
<organism evidence="1 2">
    <name type="scientific">Komagataeibacter melaceti</name>
    <dbReference type="NCBI Taxonomy" id="2766577"/>
    <lineage>
        <taxon>Bacteria</taxon>
        <taxon>Pseudomonadati</taxon>
        <taxon>Pseudomonadota</taxon>
        <taxon>Alphaproteobacteria</taxon>
        <taxon>Acetobacterales</taxon>
        <taxon>Acetobacteraceae</taxon>
        <taxon>Komagataeibacter</taxon>
    </lineage>
</organism>
<proteinExistence type="predicted"/>
<accession>A0A371YXQ5</accession>
<dbReference type="EMBL" id="QUWV01000131">
    <property type="protein sequence ID" value="RFD19005.1"/>
    <property type="molecule type" value="Genomic_DNA"/>
</dbReference>
<dbReference type="SUPFAM" id="SSF48557">
    <property type="entry name" value="L-aspartase-like"/>
    <property type="match status" value="1"/>
</dbReference>
<evidence type="ECO:0000313" key="1">
    <source>
        <dbReference type="EMBL" id="RFD19005.1"/>
    </source>
</evidence>
<dbReference type="Gene3D" id="1.20.200.10">
    <property type="entry name" value="Fumarase/aspartase (Central domain)"/>
    <property type="match status" value="1"/>
</dbReference>
<dbReference type="Gene3D" id="1.10.275.10">
    <property type="entry name" value="Fumarase/aspartase (N-terminal domain)"/>
    <property type="match status" value="1"/>
</dbReference>
<comment type="caution">
    <text evidence="1">The sequence shown here is derived from an EMBL/GenBank/DDBJ whole genome shotgun (WGS) entry which is preliminary data.</text>
</comment>
<name>A0A371YXQ5_9PROT</name>
<dbReference type="InterPro" id="IPR024083">
    <property type="entry name" value="Fumarase/histidase_N"/>
</dbReference>
<evidence type="ECO:0008006" key="3">
    <source>
        <dbReference type="Google" id="ProtNLM"/>
    </source>
</evidence>
<sequence>MEDCMMQHATDVVLTGHDLCLAQVAAIADGAPVILSAEGMERMAASHAVLLELLAEGGEVYGTTSMVGAFKDRDIPTDDTTAYARRLLRSHALGSGPAFAVREVRAAMAIRLNGLLSGQTGASPALAVALRDLLNAGITPVVRIYGSIGCADVGLMSHIGKALLGDGDVMVPGYDTPQPAMAMLRRHGLSPFVPGPKDIMTVLSSNALSVATVALAVMELRQALPVSLGVYGLSCAGFGAFRAPWQAVRANGTPAERRVATFVMQAMDDDAWVSRGHIQDPLCFRCLPQTGGALLSALLRVDAALRHAFNHCDDNPLLVGDEILTSGGSLPLELTLDVQMLLQAVAHYARGSMGRILTLCRDDLSGLPRNLTLHAGYDIAFGAATKLAVDLGTRILREAAPASLYQVPVANGVEDEASYLPMAGRALELQIGLLRRLVAQEAVTAFQAVHLAGNESTLHGMAGRLHARLATRIAPVTDLVPLCTVFDAAREVLFTGATEISGPSALLFGADGILQEHHENA</sequence>
<protein>
    <recommendedName>
        <fullName evidence="3">Histidine ammonia-lyase</fullName>
    </recommendedName>
</protein>
<dbReference type="InterPro" id="IPR001106">
    <property type="entry name" value="Aromatic_Lyase"/>
</dbReference>
<dbReference type="AlphaFoldDB" id="A0A371YXQ5"/>
<dbReference type="GO" id="GO:0016841">
    <property type="term" value="F:ammonia-lyase activity"/>
    <property type="evidence" value="ECO:0007669"/>
    <property type="project" value="UniProtKB-ARBA"/>
</dbReference>